<name>A0A6A3YCD3_9STRA</name>
<keyword evidence="2" id="KW-1185">Reference proteome</keyword>
<dbReference type="EMBL" id="QXGB01000420">
    <property type="protein sequence ID" value="KAE9215617.1"/>
    <property type="molecule type" value="Genomic_DNA"/>
</dbReference>
<accession>A0A6A3YCD3</accession>
<dbReference type="AlphaFoldDB" id="A0A6A3YCD3"/>
<protein>
    <submittedName>
        <fullName evidence="1">Uncharacterized protein</fullName>
    </submittedName>
</protein>
<comment type="caution">
    <text evidence="1">The sequence shown here is derived from an EMBL/GenBank/DDBJ whole genome shotgun (WGS) entry which is preliminary data.</text>
</comment>
<proteinExistence type="predicted"/>
<evidence type="ECO:0000313" key="1">
    <source>
        <dbReference type="EMBL" id="KAE9215617.1"/>
    </source>
</evidence>
<organism evidence="1 2">
    <name type="scientific">Phytophthora fragariae</name>
    <dbReference type="NCBI Taxonomy" id="53985"/>
    <lineage>
        <taxon>Eukaryota</taxon>
        <taxon>Sar</taxon>
        <taxon>Stramenopiles</taxon>
        <taxon>Oomycota</taxon>
        <taxon>Peronosporomycetes</taxon>
        <taxon>Peronosporales</taxon>
        <taxon>Peronosporaceae</taxon>
        <taxon>Phytophthora</taxon>
    </lineage>
</organism>
<dbReference type="Proteomes" id="UP000433483">
    <property type="component" value="Unassembled WGS sequence"/>
</dbReference>
<evidence type="ECO:0000313" key="2">
    <source>
        <dbReference type="Proteomes" id="UP000433483"/>
    </source>
</evidence>
<gene>
    <name evidence="1" type="ORF">PF005_g9361</name>
</gene>
<sequence length="118" mass="11387">MSVTTGTDAAGAGPFFAGEGGLAIFATVGAAARVDGAGELTGDAARCAMALALDMIDVGEGNRLPDFGGLVEGIASFGGLALLVFEEVVIGGITLSEKLLEAVELGGVSSRGATAAGV</sequence>
<reference evidence="1 2" key="1">
    <citation type="submission" date="2018-08" db="EMBL/GenBank/DDBJ databases">
        <title>Genomic investigation of the strawberry pathogen Phytophthora fragariae indicates pathogenicity is determined by transcriptional variation in three key races.</title>
        <authorList>
            <person name="Adams T.M."/>
            <person name="Armitage A.D."/>
            <person name="Sobczyk M.K."/>
            <person name="Bates H.J."/>
            <person name="Dunwell J.M."/>
            <person name="Nellist C.F."/>
            <person name="Harrison R.J."/>
        </authorList>
    </citation>
    <scope>NUCLEOTIDE SEQUENCE [LARGE SCALE GENOMIC DNA]</scope>
    <source>
        <strain evidence="1 2">NOV-27</strain>
    </source>
</reference>